<dbReference type="PROSITE" id="PS51038">
    <property type="entry name" value="BAH"/>
    <property type="match status" value="1"/>
</dbReference>
<proteinExistence type="predicted"/>
<feature type="domain" description="TFIIS central" evidence="3">
    <location>
        <begin position="344"/>
        <end position="454"/>
    </location>
</feature>
<feature type="compositionally biased region" description="Basic and acidic residues" evidence="1">
    <location>
        <begin position="22"/>
        <end position="41"/>
    </location>
</feature>
<feature type="compositionally biased region" description="Polar residues" evidence="1">
    <location>
        <begin position="497"/>
        <end position="512"/>
    </location>
</feature>
<organism evidence="4">
    <name type="scientific">Anthurium amnicola</name>
    <dbReference type="NCBI Taxonomy" id="1678845"/>
    <lineage>
        <taxon>Eukaryota</taxon>
        <taxon>Viridiplantae</taxon>
        <taxon>Streptophyta</taxon>
        <taxon>Embryophyta</taxon>
        <taxon>Tracheophyta</taxon>
        <taxon>Spermatophyta</taxon>
        <taxon>Magnoliopsida</taxon>
        <taxon>Liliopsida</taxon>
        <taxon>Araceae</taxon>
        <taxon>Pothoideae</taxon>
        <taxon>Potheae</taxon>
        <taxon>Anthurium</taxon>
    </lineage>
</organism>
<protein>
    <submittedName>
        <fullName evidence="4">Protein polybromo-1</fullName>
    </submittedName>
</protein>
<feature type="domain" description="BAH" evidence="2">
    <location>
        <begin position="96"/>
        <end position="215"/>
    </location>
</feature>
<reference evidence="4" key="1">
    <citation type="submission" date="2015-07" db="EMBL/GenBank/DDBJ databases">
        <title>Transcriptome Assembly of Anthurium amnicola.</title>
        <authorList>
            <person name="Suzuki J."/>
        </authorList>
    </citation>
    <scope>NUCLEOTIDE SEQUENCE</scope>
</reference>
<dbReference type="AlphaFoldDB" id="A0A1D1ZLX8"/>
<evidence type="ECO:0000256" key="1">
    <source>
        <dbReference type="SAM" id="MobiDB-lite"/>
    </source>
</evidence>
<name>A0A1D1ZLX8_9ARAE</name>
<dbReference type="EMBL" id="GDJX01000193">
    <property type="protein sequence ID" value="JAT67743.1"/>
    <property type="molecule type" value="Transcribed_RNA"/>
</dbReference>
<dbReference type="PROSITE" id="PS51321">
    <property type="entry name" value="TFIIS_CENTRAL"/>
    <property type="match status" value="1"/>
</dbReference>
<feature type="region of interest" description="Disordered" evidence="1">
    <location>
        <begin position="1"/>
        <end position="74"/>
    </location>
</feature>
<dbReference type="SMART" id="SM00439">
    <property type="entry name" value="BAH"/>
    <property type="match status" value="1"/>
</dbReference>
<dbReference type="PANTHER" id="PTHR46871:SF1">
    <property type="entry name" value="BROMO-ADJACENT HOMOLOGY (BAH) DOMAIN-CONTAINING PROTEIN"/>
    <property type="match status" value="1"/>
</dbReference>
<dbReference type="SMART" id="SM00510">
    <property type="entry name" value="TFS2M"/>
    <property type="match status" value="1"/>
</dbReference>
<sequence>MTKRPFAEASARGDDGGETGEEGGRRHDGKRQMKSSEERAATPRVAGKAEQSGVAGQEDGDDEDDGDAKPVGDVIWVQGEGDRRKEYYATFDFNGDQYQLGDSVLISPEDAEQKPGVAIIREITRDSEGNVMVTGQLFYRPEEAAKKGSGNWQVEDTRELFYTFSHDELPAESVMHKCVVHFVPPRKQLPSRAEHPGFIVRKVYDTNRRRLWKITDKDYEDDKQHEISLLIEKTRERLGELPNRDDALNDKWNLRKESLVPVDVSRVDTASAKSSSPLKAKKASEVYLILKDFQVLTGDGSRDWWLDKLLHGIQFVCHLRGSASVEGRVMNSGSAYEISNVSAVIDESENMASNASEHIVWPDDAVPVVAALEKAVHEALCSDFHKYNQKMRQLVFNLKNNGILAKRLLKKELEPSVILNMDPSELKDGFTANEKRTQEPEQSRIIQMTDALCSRCTKKKAGVVEIVHTGRSGDRYQLECLGCGHTWYASRDAISSWTTDSPSDAGNVSSAPATAKSEAEKE</sequence>
<accession>A0A1D1ZLX8</accession>
<dbReference type="InterPro" id="IPR043151">
    <property type="entry name" value="BAH_sf"/>
</dbReference>
<evidence type="ECO:0000313" key="4">
    <source>
        <dbReference type="EMBL" id="JAT67743.1"/>
    </source>
</evidence>
<dbReference type="InterPro" id="IPR003618">
    <property type="entry name" value="TFIIS_cen_dom"/>
</dbReference>
<dbReference type="PANTHER" id="PTHR46871">
    <property type="entry name" value="BROMO-ADJACENT HOMOLOGY (BAH) DOMAIN-CONTAINING PROTEIN"/>
    <property type="match status" value="1"/>
</dbReference>
<evidence type="ECO:0000259" key="2">
    <source>
        <dbReference type="PROSITE" id="PS51038"/>
    </source>
</evidence>
<evidence type="ECO:0000259" key="3">
    <source>
        <dbReference type="PROSITE" id="PS51321"/>
    </source>
</evidence>
<dbReference type="Gene3D" id="1.10.472.30">
    <property type="entry name" value="Transcription elongation factor S-II, central domain"/>
    <property type="match status" value="1"/>
</dbReference>
<feature type="region of interest" description="Disordered" evidence="1">
    <location>
        <begin position="497"/>
        <end position="522"/>
    </location>
</feature>
<dbReference type="Pfam" id="PF01426">
    <property type="entry name" value="BAH"/>
    <property type="match status" value="1"/>
</dbReference>
<dbReference type="GO" id="GO:0003682">
    <property type="term" value="F:chromatin binding"/>
    <property type="evidence" value="ECO:0007669"/>
    <property type="project" value="InterPro"/>
</dbReference>
<dbReference type="GO" id="GO:0006351">
    <property type="term" value="P:DNA-templated transcription"/>
    <property type="evidence" value="ECO:0007669"/>
    <property type="project" value="InterPro"/>
</dbReference>
<dbReference type="SUPFAM" id="SSF46942">
    <property type="entry name" value="Elongation factor TFIIS domain 2"/>
    <property type="match status" value="1"/>
</dbReference>
<dbReference type="InterPro" id="IPR036575">
    <property type="entry name" value="TFIIS_cen_dom_sf"/>
</dbReference>
<dbReference type="InterPro" id="IPR001025">
    <property type="entry name" value="BAH_dom"/>
</dbReference>
<dbReference type="Gene3D" id="2.30.30.490">
    <property type="match status" value="1"/>
</dbReference>
<gene>
    <name evidence="4" type="primary">Pbrm1_0</name>
    <name evidence="4" type="ORF">g.61010</name>
</gene>
<dbReference type="Pfam" id="PF07500">
    <property type="entry name" value="TFIIS_M"/>
    <property type="match status" value="1"/>
</dbReference>